<dbReference type="AlphaFoldDB" id="A0A126G2Y6"/>
<comment type="subunit">
    <text evidence="15 17">The 4 large subunits of the cytochrome b6-f complex are cytochrome b6, subunit IV (17 kDa polypeptide, PetD), cytochrome f and the Rieske protein, while the 4 small subunits are PetG, PetL, PetM and PetN. The complex functions as a dimer.</text>
</comment>
<dbReference type="GO" id="GO:0015979">
    <property type="term" value="P:photosynthesis"/>
    <property type="evidence" value="ECO:0007669"/>
    <property type="project" value="UniProtKB-UniRule"/>
</dbReference>
<keyword evidence="11 17" id="KW-1133">Transmembrane helix</keyword>
<dbReference type="Gene3D" id="1.20.5.700">
    <property type="entry name" value="Single helix bin"/>
    <property type="match status" value="1"/>
</dbReference>
<dbReference type="SUPFAM" id="SSF49441">
    <property type="entry name" value="Cytochrome f, large domain"/>
    <property type="match status" value="1"/>
</dbReference>
<evidence type="ECO:0000256" key="6">
    <source>
        <dbReference type="ARBA" id="ARBA00022617"/>
    </source>
</evidence>
<geneLocation type="plastid" evidence="20"/>
<feature type="binding site" description="axial binding residue" evidence="17 18">
    <location>
        <position position="61"/>
    </location>
    <ligand>
        <name>heme</name>
        <dbReference type="ChEBI" id="CHEBI:30413"/>
    </ligand>
    <ligandPart>
        <name>Fe</name>
        <dbReference type="ChEBI" id="CHEBI:18248"/>
    </ligandPart>
</feature>
<dbReference type="GO" id="GO:0020037">
    <property type="term" value="F:heme binding"/>
    <property type="evidence" value="ECO:0007669"/>
    <property type="project" value="InterPro"/>
</dbReference>
<comment type="function">
    <text evidence="1 17">Component of the cytochrome b6-f complex, which mediates electron transfer between photosystem II (PSII) and photosystem I (PSI), cyclic electron flow around PSI, and state transitions.</text>
</comment>
<keyword evidence="7 17" id="KW-0812">Transmembrane</keyword>
<evidence type="ECO:0000256" key="4">
    <source>
        <dbReference type="ARBA" id="ARBA00022448"/>
    </source>
</evidence>
<dbReference type="GeneID" id="26939156"/>
<evidence type="ECO:0000256" key="7">
    <source>
        <dbReference type="ARBA" id="ARBA00022692"/>
    </source>
</evidence>
<dbReference type="Gene3D" id="2.60.40.830">
    <property type="entry name" value="Cytochrome f large domain"/>
    <property type="match status" value="1"/>
</dbReference>
<dbReference type="PANTHER" id="PTHR33288:SF10">
    <property type="entry name" value="CYTOCHROME F"/>
    <property type="match status" value="1"/>
</dbReference>
<accession>A0A126G2Y6</accession>
<proteinExistence type="inferred from homology"/>
<comment type="similarity">
    <text evidence="2 17">Belongs to the cytochrome f family.</text>
</comment>
<feature type="binding site" description="covalent" evidence="17 18">
    <location>
        <position position="57"/>
    </location>
    <ligand>
        <name>heme</name>
        <dbReference type="ChEBI" id="CHEBI:30413"/>
    </ligand>
</feature>
<evidence type="ECO:0000256" key="8">
    <source>
        <dbReference type="ARBA" id="ARBA00022723"/>
    </source>
</evidence>
<evidence type="ECO:0000256" key="12">
    <source>
        <dbReference type="ARBA" id="ARBA00023004"/>
    </source>
</evidence>
<feature type="binding site" description="axial binding residue" evidence="17 18">
    <location>
        <position position="37"/>
    </location>
    <ligand>
        <name>heme</name>
        <dbReference type="ChEBI" id="CHEBI:30413"/>
    </ligand>
    <ligandPart>
        <name>Fe</name>
        <dbReference type="ChEBI" id="CHEBI:18248"/>
    </ligandPart>
</feature>
<keyword evidence="8 17" id="KW-0479">Metal-binding</keyword>
<evidence type="ECO:0000256" key="15">
    <source>
        <dbReference type="ARBA" id="ARBA00025834"/>
    </source>
</evidence>
<feature type="binding site" description="axial binding residue" evidence="18">
    <location>
        <position position="60"/>
    </location>
    <ligand>
        <name>heme</name>
        <dbReference type="ChEBI" id="CHEBI:30413"/>
    </ligand>
    <ligandPart>
        <name>Fe</name>
        <dbReference type="ChEBI" id="CHEBI:18248"/>
    </ligandPart>
</feature>
<dbReference type="EMBL" id="KR020505">
    <property type="protein sequence ID" value="AKS28408.1"/>
    <property type="molecule type" value="Genomic_DNA"/>
</dbReference>
<evidence type="ECO:0000256" key="3">
    <source>
        <dbReference type="ARBA" id="ARBA00013528"/>
    </source>
</evidence>
<evidence type="ECO:0000256" key="10">
    <source>
        <dbReference type="ARBA" id="ARBA00022982"/>
    </source>
</evidence>
<dbReference type="Pfam" id="PF16639">
    <property type="entry name" value="Apocytochr_F_N"/>
    <property type="match status" value="1"/>
</dbReference>
<keyword evidence="5 17" id="KW-0602">Photosynthesis</keyword>
<feature type="domain" description="Cytochrome f large" evidence="19">
    <location>
        <begin position="37"/>
        <end position="191"/>
    </location>
</feature>
<dbReference type="InterPro" id="IPR002325">
    <property type="entry name" value="Cyt_f"/>
</dbReference>
<dbReference type="FunFam" id="2.60.40.830:FF:000001">
    <property type="entry name" value="Cytochrome f"/>
    <property type="match status" value="1"/>
</dbReference>
<evidence type="ECO:0000256" key="18">
    <source>
        <dbReference type="PIRSR" id="PIRSR602325-50"/>
    </source>
</evidence>
<feature type="transmembrane region" description="Helical" evidence="17">
    <location>
        <begin position="286"/>
        <end position="305"/>
    </location>
</feature>
<keyword evidence="10 17" id="KW-0249">Electron transport</keyword>
<dbReference type="Pfam" id="PF01333">
    <property type="entry name" value="Apocytochr_F_C"/>
    <property type="match status" value="1"/>
</dbReference>
<gene>
    <name evidence="17 20" type="primary">petA</name>
</gene>
<dbReference type="SUPFAM" id="SSF51246">
    <property type="entry name" value="Rudiment single hybrid motif"/>
    <property type="match status" value="1"/>
</dbReference>
<keyword evidence="13 17" id="KW-0793">Thylakoid</keyword>
<evidence type="ECO:0000256" key="14">
    <source>
        <dbReference type="ARBA" id="ARBA00023136"/>
    </source>
</evidence>
<keyword evidence="12 17" id="KW-0408">Iron</keyword>
<dbReference type="GO" id="GO:0009055">
    <property type="term" value="F:electron transfer activity"/>
    <property type="evidence" value="ECO:0007669"/>
    <property type="project" value="UniProtKB-UniRule"/>
</dbReference>
<evidence type="ECO:0000313" key="20">
    <source>
        <dbReference type="EMBL" id="AKS28408.1"/>
    </source>
</evidence>
<evidence type="ECO:0000256" key="2">
    <source>
        <dbReference type="ARBA" id="ARBA00008923"/>
    </source>
</evidence>
<evidence type="ECO:0000256" key="1">
    <source>
        <dbReference type="ARBA" id="ARBA00003068"/>
    </source>
</evidence>
<dbReference type="SUPFAM" id="SSF103431">
    <property type="entry name" value="Cytochrome f subunit of the cytochrome b6f complex, transmembrane anchor"/>
    <property type="match status" value="1"/>
</dbReference>
<organism evidence="20">
    <name type="scientific">Wildemania schizophylla</name>
    <name type="common">Red alga</name>
    <name type="synonym">Porphyra schizophylla</name>
    <dbReference type="NCBI Taxonomy" id="1134705"/>
    <lineage>
        <taxon>Eukaryota</taxon>
        <taxon>Rhodophyta</taxon>
        <taxon>Bangiophyceae</taxon>
        <taxon>Bangiales</taxon>
        <taxon>Bangiaceae</taxon>
        <taxon>Wildemania</taxon>
    </lineage>
</organism>
<feature type="binding site" description="covalent" evidence="17">
    <location>
        <position position="60"/>
    </location>
    <ligand>
        <name>heme</name>
        <dbReference type="ChEBI" id="CHEBI:30413"/>
    </ligand>
</feature>
<evidence type="ECO:0000256" key="5">
    <source>
        <dbReference type="ARBA" id="ARBA00022531"/>
    </source>
</evidence>
<dbReference type="InterPro" id="IPR024058">
    <property type="entry name" value="Cyt-f_TM"/>
</dbReference>
<dbReference type="PANTHER" id="PTHR33288">
    <property type="match status" value="1"/>
</dbReference>
<dbReference type="RefSeq" id="YP_009237361.1">
    <property type="nucleotide sequence ID" value="NC_029576.1"/>
</dbReference>
<keyword evidence="9 17" id="KW-0732">Signal</keyword>
<keyword evidence="6 17" id="KW-0349">Heme</keyword>
<comment type="cofactor">
    <cofactor evidence="17 18">
        <name>heme</name>
        <dbReference type="ChEBI" id="CHEBI:30413"/>
    </cofactor>
    <text evidence="17 18">Binds 1 heme group covalently.</text>
</comment>
<dbReference type="InterPro" id="IPR011054">
    <property type="entry name" value="Rudment_hybrid_motif"/>
</dbReference>
<evidence type="ECO:0000256" key="16">
    <source>
        <dbReference type="ARBA" id="ARBA00046266"/>
    </source>
</evidence>
<keyword evidence="4 17" id="KW-0813">Transport</keyword>
<dbReference type="InterPro" id="IPR024094">
    <property type="entry name" value="Cyt_f_lg_dom"/>
</dbReference>
<dbReference type="Gene3D" id="2.40.50.100">
    <property type="match status" value="1"/>
</dbReference>
<evidence type="ECO:0000256" key="13">
    <source>
        <dbReference type="ARBA" id="ARBA00023078"/>
    </source>
</evidence>
<evidence type="ECO:0000256" key="11">
    <source>
        <dbReference type="ARBA" id="ARBA00022989"/>
    </source>
</evidence>
<reference evidence="20" key="1">
    <citation type="submission" date="2015-03" db="EMBL/GenBank/DDBJ databases">
        <title>Plastid genome analysis of the type material of Wildemania schizophylla (Bangiales, Rhodophyta).</title>
        <authorList>
            <person name="Hughey J.R."/>
        </authorList>
    </citation>
    <scope>NUCLEOTIDE SEQUENCE</scope>
</reference>
<comment type="subcellular location">
    <subcellularLocation>
        <location evidence="17">Cellular thylakoid membrane</location>
        <topology evidence="17">Single-pass membrane protein</topology>
    </subcellularLocation>
    <subcellularLocation>
        <location evidence="16">Plastid thylakoid membrane</location>
        <topology evidence="16">Single-pass membrane protein</topology>
    </subcellularLocation>
</comment>
<sequence length="320" mass="35014">MKLHSLINLIQKSIYSCTLLLIILNIICIAPNSSNAFPIYAQQAYDSPREATGRIVCANCHLAQKPVEIEAPQAVLPNTVFETIVKIPYDSNVKQVLGNGSKGGLNVGAVVILPEGFKLAPSNRLSMELKEKTKNLYIQAYSTKQDNILVIGPIPGDKNREIVFPILSPDPAKDKKAHFFKYPIYVGGNRGRGQIYPTGDKSNNNIVVALSSGKVSKIDTLEKGGFVVHITTNKGVDLTQNVTTGLELKVHEGDNVQADQALNFDPNVGGFGQNEAEIVLQSPNRIQGMIAFFFASVLAQIFFVLKKKQFEKVQAAEMNF</sequence>
<dbReference type="GO" id="GO:0055035">
    <property type="term" value="C:plastid thylakoid membrane"/>
    <property type="evidence" value="ECO:0007669"/>
    <property type="project" value="UniProtKB-SubCell"/>
</dbReference>
<evidence type="ECO:0000256" key="9">
    <source>
        <dbReference type="ARBA" id="ARBA00022729"/>
    </source>
</evidence>
<dbReference type="PROSITE" id="PS51010">
    <property type="entry name" value="CYTF"/>
    <property type="match status" value="1"/>
</dbReference>
<name>A0A126G2Y6_WILSC</name>
<dbReference type="InterPro" id="IPR036826">
    <property type="entry name" value="Cyt_f_lg_dom_sf"/>
</dbReference>
<evidence type="ECO:0000256" key="17">
    <source>
        <dbReference type="HAMAP-Rule" id="MF_00610"/>
    </source>
</evidence>
<protein>
    <recommendedName>
        <fullName evidence="3 17">Cytochrome f</fullName>
    </recommendedName>
</protein>
<evidence type="ECO:0000259" key="19">
    <source>
        <dbReference type="Pfam" id="PF16639"/>
    </source>
</evidence>
<dbReference type="PRINTS" id="PR00610">
    <property type="entry name" value="CYTOCHROMEF"/>
</dbReference>
<keyword evidence="14 17" id="KW-0472">Membrane</keyword>
<dbReference type="HAMAP" id="MF_00610">
    <property type="entry name" value="Cytb6_f_cytF"/>
    <property type="match status" value="1"/>
</dbReference>
<keyword evidence="20" id="KW-0934">Plastid</keyword>
<dbReference type="GO" id="GO:0005506">
    <property type="term" value="F:iron ion binding"/>
    <property type="evidence" value="ECO:0007669"/>
    <property type="project" value="InterPro"/>
</dbReference>